<evidence type="ECO:0000256" key="13">
    <source>
        <dbReference type="RuleBase" id="RU000581"/>
    </source>
</evidence>
<comment type="subcellular location">
    <subcellularLocation>
        <location evidence="1">Membrane</location>
        <topology evidence="1">Multi-pass membrane protein</topology>
    </subcellularLocation>
</comment>
<dbReference type="AlphaFoldDB" id="A0A9Q0M8X0"/>
<dbReference type="GO" id="GO:0004768">
    <property type="term" value="F:stearoyl-CoA 9-desaturase activity"/>
    <property type="evidence" value="ECO:0007669"/>
    <property type="project" value="TreeGrafter"/>
</dbReference>
<keyword evidence="11 14" id="KW-0472">Membrane</keyword>
<dbReference type="PROSITE" id="PS00476">
    <property type="entry name" value="FATTY_ACID_DESATUR_1"/>
    <property type="match status" value="1"/>
</dbReference>
<evidence type="ECO:0000256" key="10">
    <source>
        <dbReference type="ARBA" id="ARBA00023098"/>
    </source>
</evidence>
<evidence type="ECO:0000256" key="1">
    <source>
        <dbReference type="ARBA" id="ARBA00004141"/>
    </source>
</evidence>
<comment type="cofactor">
    <cofactor evidence="13">
        <name>Fe(2+)</name>
        <dbReference type="ChEBI" id="CHEBI:29033"/>
    </cofactor>
</comment>
<evidence type="ECO:0000256" key="5">
    <source>
        <dbReference type="ARBA" id="ARBA00022723"/>
    </source>
</evidence>
<dbReference type="PRINTS" id="PR00075">
    <property type="entry name" value="FACDDSATRASE"/>
</dbReference>
<dbReference type="GO" id="GO:0005789">
    <property type="term" value="C:endoplasmic reticulum membrane"/>
    <property type="evidence" value="ECO:0007669"/>
    <property type="project" value="TreeGrafter"/>
</dbReference>
<keyword evidence="6" id="KW-0276">Fatty acid metabolism</keyword>
<gene>
    <name evidence="16" type="ORF">RDWZM_000488</name>
</gene>
<keyword evidence="17" id="KW-1185">Reference proteome</keyword>
<evidence type="ECO:0000256" key="12">
    <source>
        <dbReference type="ARBA" id="ARBA00023160"/>
    </source>
</evidence>
<dbReference type="CDD" id="cd03505">
    <property type="entry name" value="Delta9-FADS-like"/>
    <property type="match status" value="1"/>
</dbReference>
<keyword evidence="4 13" id="KW-0812">Transmembrane</keyword>
<keyword evidence="9" id="KW-0408">Iron</keyword>
<dbReference type="OMA" id="LWILYPR"/>
<feature type="domain" description="Fatty acid desaturase" evidence="15">
    <location>
        <begin position="71"/>
        <end position="278"/>
    </location>
</feature>
<accession>A0A9Q0M8X0</accession>
<organism evidence="16 17">
    <name type="scientific">Blomia tropicalis</name>
    <name type="common">Mite</name>
    <dbReference type="NCBI Taxonomy" id="40697"/>
    <lineage>
        <taxon>Eukaryota</taxon>
        <taxon>Metazoa</taxon>
        <taxon>Ecdysozoa</taxon>
        <taxon>Arthropoda</taxon>
        <taxon>Chelicerata</taxon>
        <taxon>Arachnida</taxon>
        <taxon>Acari</taxon>
        <taxon>Acariformes</taxon>
        <taxon>Sarcoptiformes</taxon>
        <taxon>Astigmata</taxon>
        <taxon>Glycyphagoidea</taxon>
        <taxon>Echimyopodidae</taxon>
        <taxon>Blomia</taxon>
    </lineage>
</organism>
<feature type="transmembrane region" description="Helical" evidence="14">
    <location>
        <begin position="190"/>
        <end position="211"/>
    </location>
</feature>
<keyword evidence="7 14" id="KW-1133">Transmembrane helix</keyword>
<sequence>MPPFIKESINDIIDDDIPDLEPVIDPTLDKQLQPSKEKYSIKIVWRNVILMSALHIAAIYGAYLCFVSAKWQTNLAAFVLYQMGGLGITAGCHRLWAHKAYKARLPLRILLAMFQTIAFQNHIYEWSRDHRVHHKYSETDADPHNSRRGFFFAHVGWLLVRKHPDVIRKGRQIGMDDLMRDPVVRVQRKYYLPLVLFFCFIMPTYVPYLFWNESLYNGFYICALLRYAWTLNMTWLVNSAAHFWGRHPYDKEIMPAENYFTVYGALGEGFHNYHHTFPWDYAASELGWRFNVSTMFINAMHAIGLAYDLKQVSPEMIMKRKQRTGDVPLKGNYGLYHPSTTKIDELKSE</sequence>
<keyword evidence="12 13" id="KW-0275">Fatty acid biosynthesis</keyword>
<keyword evidence="3 13" id="KW-0444">Lipid biosynthesis</keyword>
<comment type="similarity">
    <text evidence="2 13">Belongs to the fatty acid desaturase type 1 family.</text>
</comment>
<dbReference type="EMBL" id="JAPWDV010000001">
    <property type="protein sequence ID" value="KAJ6221943.1"/>
    <property type="molecule type" value="Genomic_DNA"/>
</dbReference>
<dbReference type="PANTHER" id="PTHR11351:SF31">
    <property type="entry name" value="DESATURASE 1, ISOFORM A-RELATED"/>
    <property type="match status" value="1"/>
</dbReference>
<evidence type="ECO:0000256" key="6">
    <source>
        <dbReference type="ARBA" id="ARBA00022832"/>
    </source>
</evidence>
<proteinExistence type="inferred from homology"/>
<dbReference type="GO" id="GO:0006636">
    <property type="term" value="P:unsaturated fatty acid biosynthetic process"/>
    <property type="evidence" value="ECO:0007669"/>
    <property type="project" value="TreeGrafter"/>
</dbReference>
<protein>
    <recommendedName>
        <fullName evidence="15">Fatty acid desaturase domain-containing protein</fullName>
    </recommendedName>
</protein>
<evidence type="ECO:0000256" key="2">
    <source>
        <dbReference type="ARBA" id="ARBA00009295"/>
    </source>
</evidence>
<dbReference type="InterPro" id="IPR015876">
    <property type="entry name" value="Acyl-CoA_DS"/>
</dbReference>
<evidence type="ECO:0000256" key="4">
    <source>
        <dbReference type="ARBA" id="ARBA00022692"/>
    </source>
</evidence>
<evidence type="ECO:0000256" key="7">
    <source>
        <dbReference type="ARBA" id="ARBA00022989"/>
    </source>
</evidence>
<name>A0A9Q0M8X0_BLOTA</name>
<evidence type="ECO:0000256" key="3">
    <source>
        <dbReference type="ARBA" id="ARBA00022516"/>
    </source>
</evidence>
<feature type="transmembrane region" description="Helical" evidence="14">
    <location>
        <begin position="75"/>
        <end position="96"/>
    </location>
</feature>
<feature type="transmembrane region" description="Helical" evidence="14">
    <location>
        <begin position="48"/>
        <end position="69"/>
    </location>
</feature>
<evidence type="ECO:0000256" key="9">
    <source>
        <dbReference type="ARBA" id="ARBA00023004"/>
    </source>
</evidence>
<comment type="domain">
    <text evidence="13">The histidine box domains are involved in binding the catalytic metal ions.</text>
</comment>
<keyword evidence="5" id="KW-0479">Metal-binding</keyword>
<evidence type="ECO:0000313" key="17">
    <source>
        <dbReference type="Proteomes" id="UP001142055"/>
    </source>
</evidence>
<dbReference type="InterPro" id="IPR005804">
    <property type="entry name" value="FA_desaturase_dom"/>
</dbReference>
<dbReference type="InterPro" id="IPR001522">
    <property type="entry name" value="FADS-1_CS"/>
</dbReference>
<reference evidence="16" key="1">
    <citation type="submission" date="2022-12" db="EMBL/GenBank/DDBJ databases">
        <title>Genome assemblies of Blomia tropicalis.</title>
        <authorList>
            <person name="Cui Y."/>
        </authorList>
    </citation>
    <scope>NUCLEOTIDE SEQUENCE</scope>
    <source>
        <tissue evidence="16">Adult mites</tissue>
    </source>
</reference>
<dbReference type="Proteomes" id="UP001142055">
    <property type="component" value="Chromosome 1"/>
</dbReference>
<evidence type="ECO:0000256" key="14">
    <source>
        <dbReference type="SAM" id="Phobius"/>
    </source>
</evidence>
<dbReference type="GO" id="GO:0005506">
    <property type="term" value="F:iron ion binding"/>
    <property type="evidence" value="ECO:0007669"/>
    <property type="project" value="TreeGrafter"/>
</dbReference>
<keyword evidence="10" id="KW-0443">Lipid metabolism</keyword>
<evidence type="ECO:0000256" key="8">
    <source>
        <dbReference type="ARBA" id="ARBA00023002"/>
    </source>
</evidence>
<keyword evidence="8 13" id="KW-0560">Oxidoreductase</keyword>
<evidence type="ECO:0000313" key="16">
    <source>
        <dbReference type="EMBL" id="KAJ6221943.1"/>
    </source>
</evidence>
<evidence type="ECO:0000256" key="11">
    <source>
        <dbReference type="ARBA" id="ARBA00023136"/>
    </source>
</evidence>
<dbReference type="Pfam" id="PF00487">
    <property type="entry name" value="FA_desaturase"/>
    <property type="match status" value="1"/>
</dbReference>
<dbReference type="PANTHER" id="PTHR11351">
    <property type="entry name" value="ACYL-COA DESATURASE"/>
    <property type="match status" value="1"/>
</dbReference>
<evidence type="ECO:0000259" key="15">
    <source>
        <dbReference type="Pfam" id="PF00487"/>
    </source>
</evidence>
<comment type="caution">
    <text evidence="16">The sequence shown here is derived from an EMBL/GenBank/DDBJ whole genome shotgun (WGS) entry which is preliminary data.</text>
</comment>